<feature type="region of interest" description="Disordered" evidence="1">
    <location>
        <begin position="183"/>
        <end position="213"/>
    </location>
</feature>
<evidence type="ECO:0008006" key="4">
    <source>
        <dbReference type="Google" id="ProtNLM"/>
    </source>
</evidence>
<proteinExistence type="predicted"/>
<gene>
    <name evidence="2" type="ORF">PSAL_006850</name>
</gene>
<accession>A0A418SDN0</accession>
<organism evidence="2 3">
    <name type="scientific">Pseudooceanicola algae</name>
    <dbReference type="NCBI Taxonomy" id="1537215"/>
    <lineage>
        <taxon>Bacteria</taxon>
        <taxon>Pseudomonadati</taxon>
        <taxon>Pseudomonadota</taxon>
        <taxon>Alphaproteobacteria</taxon>
        <taxon>Rhodobacterales</taxon>
        <taxon>Paracoccaceae</taxon>
        <taxon>Pseudooceanicola</taxon>
    </lineage>
</organism>
<evidence type="ECO:0000313" key="2">
    <source>
        <dbReference type="EMBL" id="QPM89465.1"/>
    </source>
</evidence>
<name>A0A418SDN0_9RHOB</name>
<dbReference type="AlphaFoldDB" id="A0A418SDN0"/>
<feature type="region of interest" description="Disordered" evidence="1">
    <location>
        <begin position="1"/>
        <end position="22"/>
    </location>
</feature>
<keyword evidence="3" id="KW-1185">Reference proteome</keyword>
<feature type="compositionally biased region" description="Acidic residues" evidence="1">
    <location>
        <begin position="202"/>
        <end position="213"/>
    </location>
</feature>
<dbReference type="InterPro" id="IPR003772">
    <property type="entry name" value="YceD"/>
</dbReference>
<dbReference type="EMBL" id="CP060436">
    <property type="protein sequence ID" value="QPM89465.1"/>
    <property type="molecule type" value="Genomic_DNA"/>
</dbReference>
<dbReference type="OrthoDB" id="8443793at2"/>
<dbReference type="KEGG" id="palw:PSAL_006850"/>
<dbReference type="Proteomes" id="UP000283786">
    <property type="component" value="Chromosome"/>
</dbReference>
<evidence type="ECO:0000256" key="1">
    <source>
        <dbReference type="SAM" id="MobiDB-lite"/>
    </source>
</evidence>
<reference evidence="2 3" key="1">
    <citation type="submission" date="2020-08" db="EMBL/GenBank/DDBJ databases">
        <title>Genome sequence of Rhodobacteraceae bacterium Lw-13e.</title>
        <authorList>
            <person name="Poehlein A."/>
            <person name="Wolter L."/>
            <person name="Daniel R."/>
            <person name="Brinkhoff T."/>
        </authorList>
    </citation>
    <scope>NUCLEOTIDE SEQUENCE [LARGE SCALE GENOMIC DNA]</scope>
    <source>
        <strain evidence="2 3">Lw-13e</strain>
    </source>
</reference>
<evidence type="ECO:0000313" key="3">
    <source>
        <dbReference type="Proteomes" id="UP000283786"/>
    </source>
</evidence>
<dbReference type="Pfam" id="PF02620">
    <property type="entry name" value="YceD"/>
    <property type="match status" value="1"/>
</dbReference>
<dbReference type="RefSeq" id="WP_119839898.1">
    <property type="nucleotide sequence ID" value="NZ_CP060436.1"/>
</dbReference>
<feature type="compositionally biased region" description="Polar residues" evidence="1">
    <location>
        <begin position="8"/>
        <end position="22"/>
    </location>
</feature>
<protein>
    <recommendedName>
        <fullName evidence="4">DUF177 domain-containing protein</fullName>
    </recommendedName>
</protein>
<sequence>MTGPDPDSSATTLRVSTLSKTRPTTFELRPDKAVMAQIAARLDLDDLRKLSFRGEITAEGRDDWVLKGHLGATVVQPCSVTLVPVSTRLEEAVLRRFTPHLADDVNEDEESEMPEDESLEPLGAWIDPAQVMEEALSLALPMYPRAEGVGPADAVFAEPGQKPMTDEDAKPFAGLAGLMAGKGLATPDTAADNKNAATQDPEAGEEGDDPAGS</sequence>